<feature type="region of interest" description="Disordered" evidence="1">
    <location>
        <begin position="84"/>
        <end position="127"/>
    </location>
</feature>
<organism evidence="3 4">
    <name type="scientific">Oryza sativa subsp. japonica</name>
    <name type="common">Rice</name>
    <dbReference type="NCBI Taxonomy" id="39947"/>
    <lineage>
        <taxon>Eukaryota</taxon>
        <taxon>Viridiplantae</taxon>
        <taxon>Streptophyta</taxon>
        <taxon>Embryophyta</taxon>
        <taxon>Tracheophyta</taxon>
        <taxon>Spermatophyta</taxon>
        <taxon>Magnoliopsida</taxon>
        <taxon>Liliopsida</taxon>
        <taxon>Poales</taxon>
        <taxon>Poaceae</taxon>
        <taxon>BOP clade</taxon>
        <taxon>Oryzoideae</taxon>
        <taxon>Oryzeae</taxon>
        <taxon>Oryzinae</taxon>
        <taxon>Oryza</taxon>
        <taxon>Oryza sativa</taxon>
    </lineage>
</organism>
<reference evidence="4" key="1">
    <citation type="journal article" date="2005" name="Nature">
        <title>The map-based sequence of the rice genome.</title>
        <authorList>
            <consortium name="International rice genome sequencing project (IRGSP)"/>
            <person name="Matsumoto T."/>
            <person name="Wu J."/>
            <person name="Kanamori H."/>
            <person name="Katayose Y."/>
            <person name="Fujisawa M."/>
            <person name="Namiki N."/>
            <person name="Mizuno H."/>
            <person name="Yamamoto K."/>
            <person name="Antonio B.A."/>
            <person name="Baba T."/>
            <person name="Sakata K."/>
            <person name="Nagamura Y."/>
            <person name="Aoki H."/>
            <person name="Arikawa K."/>
            <person name="Arita K."/>
            <person name="Bito T."/>
            <person name="Chiden Y."/>
            <person name="Fujitsuka N."/>
            <person name="Fukunaka R."/>
            <person name="Hamada M."/>
            <person name="Harada C."/>
            <person name="Hayashi A."/>
            <person name="Hijishita S."/>
            <person name="Honda M."/>
            <person name="Hosokawa S."/>
            <person name="Ichikawa Y."/>
            <person name="Idonuma A."/>
            <person name="Iijima M."/>
            <person name="Ikeda M."/>
            <person name="Ikeno M."/>
            <person name="Ito K."/>
            <person name="Ito S."/>
            <person name="Ito T."/>
            <person name="Ito Y."/>
            <person name="Ito Y."/>
            <person name="Iwabuchi A."/>
            <person name="Kamiya K."/>
            <person name="Karasawa W."/>
            <person name="Kurita K."/>
            <person name="Katagiri S."/>
            <person name="Kikuta A."/>
            <person name="Kobayashi H."/>
            <person name="Kobayashi N."/>
            <person name="Machita K."/>
            <person name="Maehara T."/>
            <person name="Masukawa M."/>
            <person name="Mizubayashi T."/>
            <person name="Mukai Y."/>
            <person name="Nagasaki H."/>
            <person name="Nagata Y."/>
            <person name="Naito S."/>
            <person name="Nakashima M."/>
            <person name="Nakama Y."/>
            <person name="Nakamichi Y."/>
            <person name="Nakamura M."/>
            <person name="Meguro A."/>
            <person name="Negishi M."/>
            <person name="Ohta I."/>
            <person name="Ohta T."/>
            <person name="Okamoto M."/>
            <person name="Ono N."/>
            <person name="Saji S."/>
            <person name="Sakaguchi M."/>
            <person name="Sakai K."/>
            <person name="Shibata M."/>
            <person name="Shimokawa T."/>
            <person name="Song J."/>
            <person name="Takazaki Y."/>
            <person name="Terasawa K."/>
            <person name="Tsugane M."/>
            <person name="Tsuji K."/>
            <person name="Ueda S."/>
            <person name="Waki K."/>
            <person name="Yamagata H."/>
            <person name="Yamamoto M."/>
            <person name="Yamamoto S."/>
            <person name="Yamane H."/>
            <person name="Yoshiki S."/>
            <person name="Yoshihara R."/>
            <person name="Yukawa K."/>
            <person name="Zhong H."/>
            <person name="Yano M."/>
            <person name="Yuan Q."/>
            <person name="Ouyang S."/>
            <person name="Liu J."/>
            <person name="Jones K.M."/>
            <person name="Gansberger K."/>
            <person name="Moffat K."/>
            <person name="Hill J."/>
            <person name="Bera J."/>
            <person name="Fadrosh D."/>
            <person name="Jin S."/>
            <person name="Johri S."/>
            <person name="Kim M."/>
            <person name="Overton L."/>
            <person name="Reardon M."/>
            <person name="Tsitrin T."/>
            <person name="Vuong H."/>
            <person name="Weaver B."/>
            <person name="Ciecko A."/>
            <person name="Tallon L."/>
            <person name="Jackson J."/>
            <person name="Pai G."/>
            <person name="Aken S.V."/>
            <person name="Utterback T."/>
            <person name="Reidmuller S."/>
            <person name="Feldblyum T."/>
            <person name="Hsiao J."/>
            <person name="Zismann V."/>
            <person name="Iobst S."/>
            <person name="de Vazeille A.R."/>
            <person name="Buell C.R."/>
            <person name="Ying K."/>
            <person name="Li Y."/>
            <person name="Lu T."/>
            <person name="Huang Y."/>
            <person name="Zhao Q."/>
            <person name="Feng Q."/>
            <person name="Zhang L."/>
            <person name="Zhu J."/>
            <person name="Weng Q."/>
            <person name="Mu J."/>
            <person name="Lu Y."/>
            <person name="Fan D."/>
            <person name="Liu Y."/>
            <person name="Guan J."/>
            <person name="Zhang Y."/>
            <person name="Yu S."/>
            <person name="Liu X."/>
            <person name="Zhang Y."/>
            <person name="Hong G."/>
            <person name="Han B."/>
            <person name="Choisne N."/>
            <person name="Demange N."/>
            <person name="Orjeda G."/>
            <person name="Samain S."/>
            <person name="Cattolico L."/>
            <person name="Pelletier E."/>
            <person name="Couloux A."/>
            <person name="Segurens B."/>
            <person name="Wincker P."/>
            <person name="D'Hont A."/>
            <person name="Scarpelli C."/>
            <person name="Weissenbach J."/>
            <person name="Salanoubat M."/>
            <person name="Quetier F."/>
            <person name="Yu Y."/>
            <person name="Kim H.R."/>
            <person name="Rambo T."/>
            <person name="Currie J."/>
            <person name="Collura K."/>
            <person name="Luo M."/>
            <person name="Yang T."/>
            <person name="Ammiraju J.S.S."/>
            <person name="Engler F."/>
            <person name="Soderlund C."/>
            <person name="Wing R.A."/>
            <person name="Palmer L.E."/>
            <person name="de la Bastide M."/>
            <person name="Spiegel L."/>
            <person name="Nascimento L."/>
            <person name="Zutavern T."/>
            <person name="O'Shaughnessy A."/>
            <person name="Dike S."/>
            <person name="Dedhia N."/>
            <person name="Preston R."/>
            <person name="Balija V."/>
            <person name="McCombie W.R."/>
            <person name="Chow T."/>
            <person name="Chen H."/>
            <person name="Chung M."/>
            <person name="Chen C."/>
            <person name="Shaw J."/>
            <person name="Wu H."/>
            <person name="Hsiao K."/>
            <person name="Chao Y."/>
            <person name="Chu M."/>
            <person name="Cheng C."/>
            <person name="Hour A."/>
            <person name="Lee P."/>
            <person name="Lin S."/>
            <person name="Lin Y."/>
            <person name="Liou J."/>
            <person name="Liu S."/>
            <person name="Hsing Y."/>
            <person name="Raghuvanshi S."/>
            <person name="Mohanty A."/>
            <person name="Bharti A.K."/>
            <person name="Gaur A."/>
            <person name="Gupta V."/>
            <person name="Kumar D."/>
            <person name="Ravi V."/>
            <person name="Vij S."/>
            <person name="Kapur A."/>
            <person name="Khurana P."/>
            <person name="Khurana P."/>
            <person name="Khurana J.P."/>
            <person name="Tyagi A.K."/>
            <person name="Gaikwad K."/>
            <person name="Singh A."/>
            <person name="Dalal V."/>
            <person name="Srivastava S."/>
            <person name="Dixit A."/>
            <person name="Pal A.K."/>
            <person name="Ghazi I.A."/>
            <person name="Yadav M."/>
            <person name="Pandit A."/>
            <person name="Bhargava A."/>
            <person name="Sureshbabu K."/>
            <person name="Batra K."/>
            <person name="Sharma T.R."/>
            <person name="Mohapatra T."/>
            <person name="Singh N.K."/>
            <person name="Messing J."/>
            <person name="Nelson A.B."/>
            <person name="Fuks G."/>
            <person name="Kavchok S."/>
            <person name="Keizer G."/>
            <person name="Linton E."/>
            <person name="Llaca V."/>
            <person name="Song R."/>
            <person name="Tanyolac B."/>
            <person name="Young S."/>
            <person name="Ho-Il K."/>
            <person name="Hahn J.H."/>
            <person name="Sangsakoo G."/>
            <person name="Vanavichit A."/>
            <person name="de Mattos Luiz.A.T."/>
            <person name="Zimmer P.D."/>
            <person name="Malone G."/>
            <person name="Dellagostin O."/>
            <person name="de Oliveira A.C."/>
            <person name="Bevan M."/>
            <person name="Bancroft I."/>
            <person name="Minx P."/>
            <person name="Cordum H."/>
            <person name="Wilson R."/>
            <person name="Cheng Z."/>
            <person name="Jin W."/>
            <person name="Jiang J."/>
            <person name="Leong S.A."/>
            <person name="Iwama H."/>
            <person name="Gojobori T."/>
            <person name="Itoh T."/>
            <person name="Niimura Y."/>
            <person name="Fujii Y."/>
            <person name="Habara T."/>
            <person name="Sakai H."/>
            <person name="Sato Y."/>
            <person name="Wilson G."/>
            <person name="Kumar K."/>
            <person name="McCouch S."/>
            <person name="Juretic N."/>
            <person name="Hoen D."/>
            <person name="Wright S."/>
            <person name="Bruskiewich R."/>
            <person name="Bureau T."/>
            <person name="Miyao A."/>
            <person name="Hirochika H."/>
            <person name="Nishikawa T."/>
            <person name="Kadowaki K."/>
            <person name="Sugiura M."/>
            <person name="Burr B."/>
            <person name="Sasaki T."/>
        </authorList>
    </citation>
    <scope>NUCLEOTIDE SEQUENCE [LARGE SCALE GENOMIC DNA]</scope>
    <source>
        <strain evidence="4">cv. Nipponbare</strain>
    </source>
</reference>
<evidence type="ECO:0000256" key="2">
    <source>
        <dbReference type="SAM" id="SignalP"/>
    </source>
</evidence>
<evidence type="ECO:0000313" key="4">
    <source>
        <dbReference type="Proteomes" id="UP000000763"/>
    </source>
</evidence>
<sequence length="127" mass="12406">MPGCLAAPSWGLLPVPTWVLAISVAVGWLPMPPGLANCARLGLAGRASLELATRAGRVLASCDGLASRAAGPCPPAGLRAGHLGAPASATPFRGAPGAAVPPGGMASVPPEDSSSSPPGGHHPRCRP</sequence>
<gene>
    <name evidence="3" type="primary">OSJNBa0062E01.17</name>
</gene>
<dbReference type="EMBL" id="AP005471">
    <property type="protein sequence ID" value="BAD54587.1"/>
    <property type="molecule type" value="Genomic_DNA"/>
</dbReference>
<feature type="chain" id="PRO_5024416923" evidence="2">
    <location>
        <begin position="22"/>
        <end position="127"/>
    </location>
</feature>
<protein>
    <submittedName>
        <fullName evidence="3">Uncharacterized protein</fullName>
    </submittedName>
</protein>
<reference evidence="4" key="2">
    <citation type="journal article" date="2008" name="Nucleic Acids Res.">
        <title>The rice annotation project database (RAP-DB): 2008 update.</title>
        <authorList>
            <consortium name="The rice annotation project (RAP)"/>
        </authorList>
    </citation>
    <scope>GENOME REANNOTATION</scope>
    <source>
        <strain evidence="4">cv. Nipponbare</strain>
    </source>
</reference>
<dbReference type="AlphaFoldDB" id="A0A0P0WYC3"/>
<keyword evidence="2" id="KW-0732">Signal</keyword>
<feature type="signal peptide" evidence="2">
    <location>
        <begin position="1"/>
        <end position="21"/>
    </location>
</feature>
<feature type="compositionally biased region" description="Low complexity" evidence="1">
    <location>
        <begin position="94"/>
        <end position="119"/>
    </location>
</feature>
<accession>A0A0P0WYC3</accession>
<dbReference type="Proteomes" id="UP000000763">
    <property type="component" value="Chromosome 6"/>
</dbReference>
<evidence type="ECO:0000256" key="1">
    <source>
        <dbReference type="SAM" id="MobiDB-lite"/>
    </source>
</evidence>
<name>A0A0P0WYC3_ORYSJ</name>
<evidence type="ECO:0000313" key="3">
    <source>
        <dbReference type="EMBL" id="BAD54587.1"/>
    </source>
</evidence>
<proteinExistence type="predicted"/>